<dbReference type="SUPFAM" id="SSF55729">
    <property type="entry name" value="Acyl-CoA N-acyltransferases (Nat)"/>
    <property type="match status" value="1"/>
</dbReference>
<dbReference type="PANTHER" id="PTHR43877">
    <property type="entry name" value="AMINOALKYLPHOSPHONATE N-ACETYLTRANSFERASE-RELATED-RELATED"/>
    <property type="match status" value="1"/>
</dbReference>
<organism evidence="4 5">
    <name type="scientific">Delftia acidovorans</name>
    <name type="common">Pseudomonas acidovorans</name>
    <name type="synonym">Comamonas acidovorans</name>
    <dbReference type="NCBI Taxonomy" id="80866"/>
    <lineage>
        <taxon>Bacteria</taxon>
        <taxon>Pseudomonadati</taxon>
        <taxon>Pseudomonadota</taxon>
        <taxon>Betaproteobacteria</taxon>
        <taxon>Burkholderiales</taxon>
        <taxon>Comamonadaceae</taxon>
        <taxon>Delftia</taxon>
    </lineage>
</organism>
<evidence type="ECO:0000313" key="4">
    <source>
        <dbReference type="EMBL" id="QPS08182.1"/>
    </source>
</evidence>
<dbReference type="PANTHER" id="PTHR43877:SF2">
    <property type="entry name" value="AMINOALKYLPHOSPHONATE N-ACETYLTRANSFERASE-RELATED"/>
    <property type="match status" value="1"/>
</dbReference>
<reference evidence="4 5" key="1">
    <citation type="submission" date="2020-12" db="EMBL/GenBank/DDBJ databases">
        <title>FDA dAtabase for Regulatory Grade micrObial Sequences (FDA-ARGOS): Supporting development and validation of Infectious Disease Dx tests.</title>
        <authorList>
            <person name="Sproer C."/>
            <person name="Gronow S."/>
            <person name="Severitt S."/>
            <person name="Schroder I."/>
            <person name="Tallon L."/>
            <person name="Sadzewicz L."/>
            <person name="Zhao X."/>
            <person name="Boylan J."/>
            <person name="Ott S."/>
            <person name="Bowen H."/>
            <person name="Vavikolanu K."/>
            <person name="Mehta A."/>
            <person name="Aluvathingal J."/>
            <person name="Nadendla S."/>
            <person name="Lowell S."/>
            <person name="Myers T."/>
            <person name="Yan Y."/>
            <person name="Sichtig H."/>
        </authorList>
    </citation>
    <scope>NUCLEOTIDE SEQUENCE [LARGE SCALE GENOMIC DNA]</scope>
    <source>
        <strain evidence="4 5">FDAARGOS_909</strain>
    </source>
</reference>
<dbReference type="InterPro" id="IPR050832">
    <property type="entry name" value="Bact_Acetyltransf"/>
</dbReference>
<name>A0A7T2S3Z2_DELAC</name>
<keyword evidence="2" id="KW-0012">Acyltransferase</keyword>
<dbReference type="Gene3D" id="3.40.630.30">
    <property type="match status" value="1"/>
</dbReference>
<dbReference type="RefSeq" id="WP_183020858.1">
    <property type="nucleotide sequence ID" value="NZ_CP065668.1"/>
</dbReference>
<feature type="domain" description="N-acetyltransferase" evidence="3">
    <location>
        <begin position="2"/>
        <end position="162"/>
    </location>
</feature>
<dbReference type="EMBL" id="CP065668">
    <property type="protein sequence ID" value="QPS08182.1"/>
    <property type="molecule type" value="Genomic_DNA"/>
</dbReference>
<evidence type="ECO:0000259" key="3">
    <source>
        <dbReference type="PROSITE" id="PS51186"/>
    </source>
</evidence>
<evidence type="ECO:0000256" key="1">
    <source>
        <dbReference type="ARBA" id="ARBA00022679"/>
    </source>
</evidence>
<proteinExistence type="predicted"/>
<keyword evidence="1 4" id="KW-0808">Transferase</keyword>
<dbReference type="InterPro" id="IPR000182">
    <property type="entry name" value="GNAT_dom"/>
</dbReference>
<dbReference type="AlphaFoldDB" id="A0A7T2S3Z2"/>
<evidence type="ECO:0000256" key="2">
    <source>
        <dbReference type="ARBA" id="ARBA00023315"/>
    </source>
</evidence>
<dbReference type="GO" id="GO:0016747">
    <property type="term" value="F:acyltransferase activity, transferring groups other than amino-acyl groups"/>
    <property type="evidence" value="ECO:0007669"/>
    <property type="project" value="InterPro"/>
</dbReference>
<dbReference type="Pfam" id="PF00583">
    <property type="entry name" value="Acetyltransf_1"/>
    <property type="match status" value="1"/>
</dbReference>
<protein>
    <submittedName>
        <fullName evidence="4">GNAT family N-acetyltransferase</fullName>
    </submittedName>
</protein>
<accession>A0A7T2S3Z2</accession>
<evidence type="ECO:0000313" key="5">
    <source>
        <dbReference type="Proteomes" id="UP000594778"/>
    </source>
</evidence>
<dbReference type="PROSITE" id="PS51186">
    <property type="entry name" value="GNAT"/>
    <property type="match status" value="1"/>
</dbReference>
<dbReference type="Proteomes" id="UP000594778">
    <property type="component" value="Chromosome"/>
</dbReference>
<dbReference type="CDD" id="cd04301">
    <property type="entry name" value="NAT_SF"/>
    <property type="match status" value="1"/>
</dbReference>
<dbReference type="InterPro" id="IPR016181">
    <property type="entry name" value="Acyl_CoA_acyltransferase"/>
</dbReference>
<gene>
    <name evidence="4" type="ORF">I6G66_28650</name>
</gene>
<sequence>MITIRAIDPSEWALYRDIRLQALQDAPDAFGSTWKAEAARADENWSARIAAATISGQDRALLAWDGDKACGLVWCKLSATDPGVADLFQMWVAPAARGRGAGHALLAEAIAWARRMGVSRVQLGVTDADSPAMRLYKAHGFQAVGAPELLREGSALMARSMVLEWSV</sequence>